<dbReference type="PANTHER" id="PTHR40396:SF1">
    <property type="entry name" value="ATPASE AAA-TYPE CORE DOMAIN-CONTAINING PROTEIN"/>
    <property type="match status" value="1"/>
</dbReference>
<accession>A0ABS2GCP2</accession>
<reference evidence="2 3" key="1">
    <citation type="journal article" date="2021" name="Sci. Rep.">
        <title>The distribution of antibiotic resistance genes in chicken gut microbiota commensals.</title>
        <authorList>
            <person name="Juricova H."/>
            <person name="Matiasovicova J."/>
            <person name="Kubasova T."/>
            <person name="Cejkova D."/>
            <person name="Rychlik I."/>
        </authorList>
    </citation>
    <scope>NUCLEOTIDE SEQUENCE [LARGE SCALE GENOMIC DNA]</scope>
    <source>
        <strain evidence="2 3">An537</strain>
    </source>
</reference>
<dbReference type="RefSeq" id="WP_205087250.1">
    <property type="nucleotide sequence ID" value="NZ_JACJLA010000001.1"/>
</dbReference>
<evidence type="ECO:0000259" key="1">
    <source>
        <dbReference type="Pfam" id="PF02463"/>
    </source>
</evidence>
<comment type="caution">
    <text evidence="2">The sequence shown here is derived from an EMBL/GenBank/DDBJ whole genome shotgun (WGS) entry which is preliminary data.</text>
</comment>
<proteinExistence type="predicted"/>
<feature type="domain" description="RecF/RecN/SMC N-terminal" evidence="1">
    <location>
        <begin position="2"/>
        <end position="385"/>
    </location>
</feature>
<name>A0ABS2GCP2_9FIRM</name>
<sequence>MINYLELENFKSFTHVLLDLRQTHRAPKNMVFIYGENGAGKTHIINAFDFIKIVFQTMNFQHMSQELSDRLGELTDEERNTIPMDIIGAFVQNNFLTLQKLVEKNKQLNTTQPMKIKVGFYINKEVSGFYEMVFDVKGEVIEENLYAPIKKRKGYYFKVTKDSIQLSKSIFSPEFRDALEKKMKQYWGKHTLGALLLYEYMTKNKEYMAANVLGALKEILAEFNSISSLTRSVQGEQIELRGKIPLPGNLEKGKLPIEAKTMLQKWETSINAMFVGFYADLERVYYRFTEEGNSISYELIFRKQIAGRMIDIPVSMESTGTKKLVQLLPLFIAMVDGGIVCIDEIDTSVHDILMENILTRLSEDMTGQCIATTHNTHLMERLSPEDVYIIAIDEEGNREIRCISEYGQRIQKDNNLKKKYLSGAYDGVPYVGYVDFERVASELHEEVENTYGRI</sequence>
<dbReference type="PANTHER" id="PTHR40396">
    <property type="entry name" value="ATPASE-LIKE PROTEIN"/>
    <property type="match status" value="1"/>
</dbReference>
<dbReference type="Proteomes" id="UP000707138">
    <property type="component" value="Unassembled WGS sequence"/>
</dbReference>
<evidence type="ECO:0000313" key="3">
    <source>
        <dbReference type="Proteomes" id="UP000707138"/>
    </source>
</evidence>
<dbReference type="InterPro" id="IPR027417">
    <property type="entry name" value="P-loop_NTPase"/>
</dbReference>
<evidence type="ECO:0000313" key="2">
    <source>
        <dbReference type="EMBL" id="MBM6911936.1"/>
    </source>
</evidence>
<dbReference type="Pfam" id="PF02463">
    <property type="entry name" value="SMC_N"/>
    <property type="match status" value="1"/>
</dbReference>
<gene>
    <name evidence="2" type="ORF">H6A01_01160</name>
</gene>
<dbReference type="EMBL" id="JACJLA010000001">
    <property type="protein sequence ID" value="MBM6911936.1"/>
    <property type="molecule type" value="Genomic_DNA"/>
</dbReference>
<protein>
    <submittedName>
        <fullName evidence="2">AAA family ATPase</fullName>
    </submittedName>
</protein>
<dbReference type="Gene3D" id="3.40.50.300">
    <property type="entry name" value="P-loop containing nucleotide triphosphate hydrolases"/>
    <property type="match status" value="1"/>
</dbReference>
<organism evidence="2 3">
    <name type="scientific">Veillonella magna</name>
    <dbReference type="NCBI Taxonomy" id="464322"/>
    <lineage>
        <taxon>Bacteria</taxon>
        <taxon>Bacillati</taxon>
        <taxon>Bacillota</taxon>
        <taxon>Negativicutes</taxon>
        <taxon>Veillonellales</taxon>
        <taxon>Veillonellaceae</taxon>
        <taxon>Veillonella</taxon>
    </lineage>
</organism>
<keyword evidence="3" id="KW-1185">Reference proteome</keyword>
<dbReference type="InterPro" id="IPR003395">
    <property type="entry name" value="RecF/RecN/SMC_N"/>
</dbReference>
<dbReference type="SUPFAM" id="SSF52540">
    <property type="entry name" value="P-loop containing nucleoside triphosphate hydrolases"/>
    <property type="match status" value="1"/>
</dbReference>